<dbReference type="RefSeq" id="XP_018030198.1">
    <property type="nucleotide sequence ID" value="XM_018180542.1"/>
</dbReference>
<keyword evidence="2" id="KW-0812">Transmembrane</keyword>
<gene>
    <name evidence="3" type="ORF">CC84DRAFT_1181286</name>
</gene>
<evidence type="ECO:0000256" key="2">
    <source>
        <dbReference type="SAM" id="Phobius"/>
    </source>
</evidence>
<dbReference type="InParanoid" id="A0A177BWQ0"/>
<name>A0A177BWQ0_9PLEO</name>
<protein>
    <submittedName>
        <fullName evidence="3">Uncharacterized protein</fullName>
    </submittedName>
</protein>
<feature type="compositionally biased region" description="Polar residues" evidence="1">
    <location>
        <begin position="115"/>
        <end position="131"/>
    </location>
</feature>
<proteinExistence type="predicted"/>
<keyword evidence="2" id="KW-1133">Transmembrane helix</keyword>
<dbReference type="AlphaFoldDB" id="A0A177BWQ0"/>
<keyword evidence="2" id="KW-0472">Membrane</keyword>
<accession>A0A177BWQ0</accession>
<reference evidence="3 4" key="1">
    <citation type="submission" date="2016-05" db="EMBL/GenBank/DDBJ databases">
        <title>Comparative analysis of secretome profiles of manganese(II)-oxidizing ascomycete fungi.</title>
        <authorList>
            <consortium name="DOE Joint Genome Institute"/>
            <person name="Zeiner C.A."/>
            <person name="Purvine S.O."/>
            <person name="Zink E.M."/>
            <person name="Wu S."/>
            <person name="Pasa-Tolic L."/>
            <person name="Chaput D.L."/>
            <person name="Haridas S."/>
            <person name="Grigoriev I.V."/>
            <person name="Santelli C.M."/>
            <person name="Hansel C.M."/>
        </authorList>
    </citation>
    <scope>NUCLEOTIDE SEQUENCE [LARGE SCALE GENOMIC DNA]</scope>
    <source>
        <strain evidence="3 4">AP3s5-JAC2a</strain>
    </source>
</reference>
<evidence type="ECO:0000313" key="3">
    <source>
        <dbReference type="EMBL" id="OAF99832.1"/>
    </source>
</evidence>
<feature type="transmembrane region" description="Helical" evidence="2">
    <location>
        <begin position="182"/>
        <end position="202"/>
    </location>
</feature>
<feature type="compositionally biased region" description="Basic and acidic residues" evidence="1">
    <location>
        <begin position="132"/>
        <end position="142"/>
    </location>
</feature>
<keyword evidence="4" id="KW-1185">Reference proteome</keyword>
<sequence length="495" mass="54336">MLHELVEGLGGITRRLVRHKCILERFIILGHEPVAVSTSAVRALGTREDIVVDAPRTERFDHDHTRDSVAFRLAPPINVASSPKVTASLMWTNSPNSAWKTLPVDDDASHHPRSNQRSEASLNTRRASQQNRNDDPIITHETNRKRLAYAVHGNKGQLGHDDHACAESSRHRAVAGLAESSFFLGGVVLSVGLLGMALVVVISPSTLRDFEAGGMSVALAVESLSGLHTIPVIAHASSVASLVTKVTRNVPGAWVEALDDVDSVCGRGCGRGCGRLNNRGLIDPDATLSDADNLSLRELARLVVFRLRTDGHNAGKHITASLLAGALSHEEGKRAAPDVTRGRLVPECIVEAGMPPILPTWPWEHNHRQYFVIRECVRRVPGTSVYHLAGGDRGGTADALRPGVGITALFESRWRQQKTPFRGDVGSPAATVREVGCCVGRRRRRCGVRLRVRRWVGLWTPREPVSRPYWVQRSVQGRCDRVRAATRRGRRWWTS</sequence>
<dbReference type="Proteomes" id="UP000077069">
    <property type="component" value="Unassembled WGS sequence"/>
</dbReference>
<dbReference type="EMBL" id="KV441561">
    <property type="protein sequence ID" value="OAF99832.1"/>
    <property type="molecule type" value="Genomic_DNA"/>
</dbReference>
<feature type="region of interest" description="Disordered" evidence="1">
    <location>
        <begin position="101"/>
        <end position="142"/>
    </location>
</feature>
<evidence type="ECO:0000313" key="4">
    <source>
        <dbReference type="Proteomes" id="UP000077069"/>
    </source>
</evidence>
<organism evidence="3 4">
    <name type="scientific">Paraphaeosphaeria sporulosa</name>
    <dbReference type="NCBI Taxonomy" id="1460663"/>
    <lineage>
        <taxon>Eukaryota</taxon>
        <taxon>Fungi</taxon>
        <taxon>Dikarya</taxon>
        <taxon>Ascomycota</taxon>
        <taxon>Pezizomycotina</taxon>
        <taxon>Dothideomycetes</taxon>
        <taxon>Pleosporomycetidae</taxon>
        <taxon>Pleosporales</taxon>
        <taxon>Massarineae</taxon>
        <taxon>Didymosphaeriaceae</taxon>
        <taxon>Paraphaeosphaeria</taxon>
    </lineage>
</organism>
<evidence type="ECO:0000256" key="1">
    <source>
        <dbReference type="SAM" id="MobiDB-lite"/>
    </source>
</evidence>
<dbReference type="GeneID" id="28764028"/>